<dbReference type="RefSeq" id="WP_004000543.1">
    <property type="nucleotide sequence ID" value="NZ_AMLP01000152.1"/>
</dbReference>
<dbReference type="EMBL" id="AMLP01000152">
    <property type="protein sequence ID" value="ELS53889.1"/>
    <property type="molecule type" value="Genomic_DNA"/>
</dbReference>
<gene>
    <name evidence="2" type="ORF">STVIR_5118</name>
</gene>
<dbReference type="Proteomes" id="UP000011205">
    <property type="component" value="Unassembled WGS sequence"/>
</dbReference>
<evidence type="ECO:0000256" key="1">
    <source>
        <dbReference type="SAM" id="SignalP"/>
    </source>
</evidence>
<name>L8PCG0_STRVR</name>
<evidence type="ECO:0000313" key="2">
    <source>
        <dbReference type="EMBL" id="ELS53889.1"/>
    </source>
</evidence>
<protein>
    <recommendedName>
        <fullName evidence="4">Secreted protein</fullName>
    </recommendedName>
</protein>
<evidence type="ECO:0008006" key="4">
    <source>
        <dbReference type="Google" id="ProtNLM"/>
    </source>
</evidence>
<dbReference type="AlphaFoldDB" id="L8PCG0"/>
<organism evidence="2 3">
    <name type="scientific">Streptomyces viridochromogenes Tue57</name>
    <dbReference type="NCBI Taxonomy" id="1160705"/>
    <lineage>
        <taxon>Bacteria</taxon>
        <taxon>Bacillati</taxon>
        <taxon>Actinomycetota</taxon>
        <taxon>Actinomycetes</taxon>
        <taxon>Kitasatosporales</taxon>
        <taxon>Streptomycetaceae</taxon>
        <taxon>Streptomyces</taxon>
    </lineage>
</organism>
<reference evidence="2 3" key="1">
    <citation type="journal article" date="2013" name="Genome Announc.">
        <title>Draft Genome Sequence of Streptomyces viridochromogenes Strain Tu57, Producer of Avilamycin.</title>
        <authorList>
            <person name="Gruning B.A."/>
            <person name="Erxleben A."/>
            <person name="Hahnlein A."/>
            <person name="Gunther S."/>
        </authorList>
    </citation>
    <scope>NUCLEOTIDE SEQUENCE [LARGE SCALE GENOMIC DNA]</scope>
    <source>
        <strain evidence="2 3">Tue57</strain>
    </source>
</reference>
<feature type="signal peptide" evidence="1">
    <location>
        <begin position="1"/>
        <end position="25"/>
    </location>
</feature>
<accession>L8PCG0</accession>
<proteinExistence type="predicted"/>
<evidence type="ECO:0000313" key="3">
    <source>
        <dbReference type="Proteomes" id="UP000011205"/>
    </source>
</evidence>
<sequence length="73" mass="7312">MNLTKRTLAVIALAGAAVMSASAVAAADARDATPQRAQYLVYPYAGAYPPGVIPLAVAAPTSALLGINPFGVL</sequence>
<comment type="caution">
    <text evidence="2">The sequence shown here is derived from an EMBL/GenBank/DDBJ whole genome shotgun (WGS) entry which is preliminary data.</text>
</comment>
<keyword evidence="1" id="KW-0732">Signal</keyword>
<feature type="chain" id="PRO_5038345706" description="Secreted protein" evidence="1">
    <location>
        <begin position="26"/>
        <end position="73"/>
    </location>
</feature>
<dbReference type="PATRIC" id="fig|1160705.3.peg.5061"/>